<gene>
    <name evidence="2" type="ORF">ECRASSUSDP1_LOCUS13064</name>
</gene>
<keyword evidence="3" id="KW-1185">Reference proteome</keyword>
<dbReference type="PANTHER" id="PTHR38899">
    <property type="entry name" value="DOMAIN OOKINETE PROTEIN, PUTATIVE-RELATED"/>
    <property type="match status" value="1"/>
</dbReference>
<sequence>MGNSVVCPLSEYVFCLTKINKTKIRRKKKPIVKQRQKYYDMLGIRKDFLAAQQIAPEVRYKVFCSFRLPLSPSWYEGSLKNSPGKKSSSALERGRALSEASQKLKTTEDLSKESTNHKEINFSFVMENSQSSKTENSIHSSQSSMDSDDFEDLSFKNKLSTGAQSPDIMRQKYLSKLTMEKVWLTPASKPKSHQSIIILDWDDTLLCTSYLTPKDSNIFSLGLLEDTKINLEKLEGKVYKILDTCINKAQVYIITNAKQGWVEFSCKTYIPKVEPLLDKVTIISARSRYEKKFPQGVNEWKMHAFLDTKAKLEKGAVTNIICIGDSQTEIEAGHKLYDEFPFARIKTIKLKPNPTLKDLNKELKALLLKLPLIIDKGINLSIKLDQKVGNEEKKNLVVN</sequence>
<dbReference type="Proteomes" id="UP001295684">
    <property type="component" value="Unassembled WGS sequence"/>
</dbReference>
<evidence type="ECO:0000313" key="3">
    <source>
        <dbReference type="Proteomes" id="UP001295684"/>
    </source>
</evidence>
<dbReference type="PANTHER" id="PTHR38899:SF1">
    <property type="entry name" value="PROTEIN KINASE"/>
    <property type="match status" value="1"/>
</dbReference>
<dbReference type="EMBL" id="CAMPGE010012987">
    <property type="protein sequence ID" value="CAI2371739.1"/>
    <property type="molecule type" value="Genomic_DNA"/>
</dbReference>
<comment type="caution">
    <text evidence="2">The sequence shown here is derived from an EMBL/GenBank/DDBJ whole genome shotgun (WGS) entry which is preliminary data.</text>
</comment>
<name>A0AAD1XD11_EUPCR</name>
<evidence type="ECO:0000256" key="1">
    <source>
        <dbReference type="SAM" id="MobiDB-lite"/>
    </source>
</evidence>
<evidence type="ECO:0000313" key="2">
    <source>
        <dbReference type="EMBL" id="CAI2371739.1"/>
    </source>
</evidence>
<dbReference type="AlphaFoldDB" id="A0AAD1XD11"/>
<protein>
    <submittedName>
        <fullName evidence="2">Uncharacterized protein</fullName>
    </submittedName>
</protein>
<feature type="compositionally biased region" description="Polar residues" evidence="1">
    <location>
        <begin position="79"/>
        <end position="90"/>
    </location>
</feature>
<proteinExistence type="predicted"/>
<feature type="compositionally biased region" description="Basic and acidic residues" evidence="1">
    <location>
        <begin position="105"/>
        <end position="114"/>
    </location>
</feature>
<organism evidence="2 3">
    <name type="scientific">Euplotes crassus</name>
    <dbReference type="NCBI Taxonomy" id="5936"/>
    <lineage>
        <taxon>Eukaryota</taxon>
        <taxon>Sar</taxon>
        <taxon>Alveolata</taxon>
        <taxon>Ciliophora</taxon>
        <taxon>Intramacronucleata</taxon>
        <taxon>Spirotrichea</taxon>
        <taxon>Hypotrichia</taxon>
        <taxon>Euplotida</taxon>
        <taxon>Euplotidae</taxon>
        <taxon>Moneuplotes</taxon>
    </lineage>
</organism>
<feature type="region of interest" description="Disordered" evidence="1">
    <location>
        <begin position="77"/>
        <end position="114"/>
    </location>
</feature>
<reference evidence="2" key="1">
    <citation type="submission" date="2023-07" db="EMBL/GenBank/DDBJ databases">
        <authorList>
            <consortium name="AG Swart"/>
            <person name="Singh M."/>
            <person name="Singh A."/>
            <person name="Seah K."/>
            <person name="Emmerich C."/>
        </authorList>
    </citation>
    <scope>NUCLEOTIDE SEQUENCE</scope>
    <source>
        <strain evidence="2">DP1</strain>
    </source>
</reference>
<accession>A0AAD1XD11</accession>